<feature type="transmembrane region" description="Helical" evidence="6">
    <location>
        <begin position="397"/>
        <end position="419"/>
    </location>
</feature>
<evidence type="ECO:0000256" key="4">
    <source>
        <dbReference type="ARBA" id="ARBA00022989"/>
    </source>
</evidence>
<evidence type="ECO:0008006" key="9">
    <source>
        <dbReference type="Google" id="ProtNLM"/>
    </source>
</evidence>
<comment type="caution">
    <text evidence="7">The sequence shown here is derived from an EMBL/GenBank/DDBJ whole genome shotgun (WGS) entry which is preliminary data.</text>
</comment>
<keyword evidence="5 6" id="KW-0472">Membrane</keyword>
<evidence type="ECO:0000256" key="1">
    <source>
        <dbReference type="ARBA" id="ARBA00004651"/>
    </source>
</evidence>
<dbReference type="GO" id="GO:0005886">
    <property type="term" value="C:plasma membrane"/>
    <property type="evidence" value="ECO:0007669"/>
    <property type="project" value="UniProtKB-SubCell"/>
</dbReference>
<dbReference type="AlphaFoldDB" id="A0A1F7L131"/>
<gene>
    <name evidence="7" type="ORF">A3K52_03135</name>
</gene>
<dbReference type="PANTHER" id="PTHR30250:SF11">
    <property type="entry name" value="O-ANTIGEN TRANSPORTER-RELATED"/>
    <property type="match status" value="1"/>
</dbReference>
<feature type="transmembrane region" description="Helical" evidence="6">
    <location>
        <begin position="95"/>
        <end position="116"/>
    </location>
</feature>
<evidence type="ECO:0000313" key="8">
    <source>
        <dbReference type="Proteomes" id="UP000177050"/>
    </source>
</evidence>
<dbReference type="InterPro" id="IPR002797">
    <property type="entry name" value="Polysacc_synth"/>
</dbReference>
<feature type="transmembrane region" description="Helical" evidence="6">
    <location>
        <begin position="369"/>
        <end position="390"/>
    </location>
</feature>
<reference evidence="7 8" key="1">
    <citation type="journal article" date="2016" name="Nat. Commun.">
        <title>Thousands of microbial genomes shed light on interconnected biogeochemical processes in an aquifer system.</title>
        <authorList>
            <person name="Anantharaman K."/>
            <person name="Brown C.T."/>
            <person name="Hug L.A."/>
            <person name="Sharon I."/>
            <person name="Castelle C.J."/>
            <person name="Probst A.J."/>
            <person name="Thomas B.C."/>
            <person name="Singh A."/>
            <person name="Wilkins M.J."/>
            <person name="Karaoz U."/>
            <person name="Brodie E.L."/>
            <person name="Williams K.H."/>
            <person name="Hubbard S.S."/>
            <person name="Banfield J.F."/>
        </authorList>
    </citation>
    <scope>NUCLEOTIDE SEQUENCE [LARGE SCALE GENOMIC DNA]</scope>
</reference>
<dbReference type="Proteomes" id="UP000177050">
    <property type="component" value="Unassembled WGS sequence"/>
</dbReference>
<feature type="transmembrane region" description="Helical" evidence="6">
    <location>
        <begin position="21"/>
        <end position="42"/>
    </location>
</feature>
<accession>A0A1F7L131</accession>
<evidence type="ECO:0000256" key="2">
    <source>
        <dbReference type="ARBA" id="ARBA00022475"/>
    </source>
</evidence>
<sequence length="425" mass="48480">MIRRIKSFVARPTSRDIIINTLGNYLNVFFSAFFVYLLVRILDPNQYGVLSVLFGIAYVLANILDFGTTATIYSFLPPLIDERKPTLYRFIKSTFFYQTFFALIVISTLFVTFPYLDKIFFKTGAPVHELYITAICVLFFIWQNFLGNCLYAAKRVLQNNIYNNIANVVKTSVIIILVLTHTVTVGAVIFTFGIIGPIIFFILVYLNKKNHISSVLAAPIAKEDFRFNYTLTYFVASQFFNLGLRMDLFLLSYFRPKDEVGYYGLAQKIILTIIATVISITQVISPAFSKIKFKRDFFSHVKSGVLYMLLPTALFLLLAITPNWIFFLVFTKKFVQTATITRALAIPFVLYPIMSLAHLFLLYTVKKPIHILTTNVVLFTTISFGCYLFIPRYGITAAVYSIGIAFLLSGGLLITLAGYEYRKMK</sequence>
<feature type="transmembrane region" description="Helical" evidence="6">
    <location>
        <begin position="343"/>
        <end position="363"/>
    </location>
</feature>
<dbReference type="EMBL" id="MGBR01000001">
    <property type="protein sequence ID" value="OGK73754.1"/>
    <property type="molecule type" value="Genomic_DNA"/>
</dbReference>
<feature type="transmembrane region" description="Helical" evidence="6">
    <location>
        <begin position="305"/>
        <end position="331"/>
    </location>
</feature>
<feature type="transmembrane region" description="Helical" evidence="6">
    <location>
        <begin position="131"/>
        <end position="153"/>
    </location>
</feature>
<dbReference type="PANTHER" id="PTHR30250">
    <property type="entry name" value="PST FAMILY PREDICTED COLANIC ACID TRANSPORTER"/>
    <property type="match status" value="1"/>
</dbReference>
<feature type="transmembrane region" description="Helical" evidence="6">
    <location>
        <begin position="226"/>
        <end position="244"/>
    </location>
</feature>
<feature type="transmembrane region" description="Helical" evidence="6">
    <location>
        <begin position="173"/>
        <end position="206"/>
    </location>
</feature>
<name>A0A1F7L131_9BACT</name>
<dbReference type="InterPro" id="IPR050833">
    <property type="entry name" value="Poly_Biosynth_Transport"/>
</dbReference>
<protein>
    <recommendedName>
        <fullName evidence="9">Polysaccharide biosynthesis protein C-terminal domain-containing protein</fullName>
    </recommendedName>
</protein>
<evidence type="ECO:0000256" key="6">
    <source>
        <dbReference type="SAM" id="Phobius"/>
    </source>
</evidence>
<keyword evidence="4 6" id="KW-1133">Transmembrane helix</keyword>
<feature type="transmembrane region" description="Helical" evidence="6">
    <location>
        <begin position="48"/>
        <end position="75"/>
    </location>
</feature>
<organism evidence="7 8">
    <name type="scientific">Candidatus Roizmanbacteria bacterium RIFOXYD1_FULL_38_12</name>
    <dbReference type="NCBI Taxonomy" id="1802093"/>
    <lineage>
        <taxon>Bacteria</taxon>
        <taxon>Candidatus Roizmaniibacteriota</taxon>
    </lineage>
</organism>
<evidence type="ECO:0000256" key="5">
    <source>
        <dbReference type="ARBA" id="ARBA00023136"/>
    </source>
</evidence>
<dbReference type="Pfam" id="PF01943">
    <property type="entry name" value="Polysacc_synt"/>
    <property type="match status" value="1"/>
</dbReference>
<comment type="subcellular location">
    <subcellularLocation>
        <location evidence="1">Cell membrane</location>
        <topology evidence="1">Multi-pass membrane protein</topology>
    </subcellularLocation>
</comment>
<keyword evidence="2" id="KW-1003">Cell membrane</keyword>
<evidence type="ECO:0000313" key="7">
    <source>
        <dbReference type="EMBL" id="OGK73754.1"/>
    </source>
</evidence>
<proteinExistence type="predicted"/>
<evidence type="ECO:0000256" key="3">
    <source>
        <dbReference type="ARBA" id="ARBA00022692"/>
    </source>
</evidence>
<feature type="transmembrane region" description="Helical" evidence="6">
    <location>
        <begin position="265"/>
        <end position="285"/>
    </location>
</feature>
<keyword evidence="3 6" id="KW-0812">Transmembrane</keyword>